<dbReference type="Proteomes" id="UP000009154">
    <property type="component" value="Chromosome"/>
</dbReference>
<dbReference type="eggNOG" id="COG1511">
    <property type="taxonomic scope" value="Bacteria"/>
</dbReference>
<dbReference type="STRING" id="1112204.GPOL_c11850"/>
<dbReference type="EMBL" id="CP003119">
    <property type="protein sequence ID" value="AFA72244.1"/>
    <property type="molecule type" value="Genomic_DNA"/>
</dbReference>
<accession>H6N2D1</accession>
<keyword evidence="1" id="KW-1133">Transmembrane helix</keyword>
<feature type="transmembrane region" description="Helical" evidence="1">
    <location>
        <begin position="289"/>
        <end position="312"/>
    </location>
</feature>
<feature type="transmembrane region" description="Helical" evidence="1">
    <location>
        <begin position="228"/>
        <end position="248"/>
    </location>
</feature>
<dbReference type="KEGG" id="gpo:GPOL_c11850"/>
<keyword evidence="3" id="KW-1185">Reference proteome</keyword>
<organism evidence="2 3">
    <name type="scientific">Gordonia polyisoprenivorans (strain DSM 44266 / VH2)</name>
    <dbReference type="NCBI Taxonomy" id="1112204"/>
    <lineage>
        <taxon>Bacteria</taxon>
        <taxon>Bacillati</taxon>
        <taxon>Actinomycetota</taxon>
        <taxon>Actinomycetes</taxon>
        <taxon>Mycobacteriales</taxon>
        <taxon>Gordoniaceae</taxon>
        <taxon>Gordonia</taxon>
    </lineage>
</organism>
<sequence length="429" mass="44330">MMMKSDEGKALALVLGLTAVVSILLLAFALPGVHSKPNDIPLAVVAPAAATEQITHALEERQPGGFEVTAVGDEAQARRQILNREVEGALVVQRDSTRVLVTTAGSPAVATLIEAIGQQMGTQMHSPVTVVDVRGFGTGDPKGVGLAAGALPLALGGWIGGVALMMMIRRPRNLVLATLGFAVLAGLAINLLMRYVLGTFDTAFWYLVLSGILGIAATAFGVIGLRRLLGGAGLGIAAILLVVLGNPLSGLSSSPDLLPSPWGAIGQLLPPGATGTLLRNVGFFNGHNIIHPIVVLTVWLVAGLGLYAIALWRQTDVSEDDELIDEVIGIDGAAHGDTAGADEADAANDSAPHGRHEIGHVVEMSVHSSAGHSFSGHSRWRGAAPTRERTVKAAHAITAHPPTTSGTVRCSPSIATAQQTLMTGCTSWI</sequence>
<gene>
    <name evidence="2" type="ordered locus">GPOL_c11850</name>
</gene>
<proteinExistence type="predicted"/>
<name>H6N2D1_GORPV</name>
<dbReference type="HOGENOM" id="CLU_045983_2_0_11"/>
<keyword evidence="1" id="KW-0812">Transmembrane</keyword>
<evidence type="ECO:0000313" key="3">
    <source>
        <dbReference type="Proteomes" id="UP000009154"/>
    </source>
</evidence>
<evidence type="ECO:0000256" key="1">
    <source>
        <dbReference type="SAM" id="Phobius"/>
    </source>
</evidence>
<dbReference type="AlphaFoldDB" id="H6N2D1"/>
<evidence type="ECO:0000313" key="2">
    <source>
        <dbReference type="EMBL" id="AFA72244.1"/>
    </source>
</evidence>
<protein>
    <submittedName>
        <fullName evidence="2">Putative integral membrane protein</fullName>
    </submittedName>
</protein>
<feature type="transmembrane region" description="Helical" evidence="1">
    <location>
        <begin position="174"/>
        <end position="197"/>
    </location>
</feature>
<keyword evidence="1" id="KW-0472">Membrane</keyword>
<feature type="transmembrane region" description="Helical" evidence="1">
    <location>
        <begin position="203"/>
        <end position="223"/>
    </location>
</feature>
<reference evidence="2 3" key="1">
    <citation type="journal article" date="2012" name="Appl. Environ. Microbiol.">
        <title>Involvement of two latex-clearing proteins during rubber degradation and insights into the subsequent degradation pathway revealed by the genome sequence of Gordonia polyisoprenivorans strain VH2.</title>
        <authorList>
            <person name="Hiessl S."/>
            <person name="Schuldes J."/>
            <person name="Thurmer A."/>
            <person name="Halbsguth T."/>
            <person name="Broker D."/>
            <person name="Angelov A."/>
            <person name="Liebl W."/>
            <person name="Daniel R."/>
            <person name="Steinbuchel A."/>
        </authorList>
    </citation>
    <scope>NUCLEOTIDE SEQUENCE [LARGE SCALE GENOMIC DNA]</scope>
    <source>
        <strain evidence="3">DSM 44266 / VH2</strain>
    </source>
</reference>
<feature type="transmembrane region" description="Helical" evidence="1">
    <location>
        <begin position="144"/>
        <end position="167"/>
    </location>
</feature>